<sequence length="480" mass="53390">MDADQVKQCFKAFFGEPASIHAAEAKLWAPTSQLELRRWIRDYLHALCSYAADTISMKLGPGWRPDIVIWNFSVPGRWSEYPVVANFKQLAEEALSSCLLGQSTRVEILATEAEASAQSILNQGQLGADNERYTMGNVVVSCDIGGATTDVAISDIIAAGKLASWSRLISEPRGVVAFEQSFWEHAERVLRSAGAQEPGLWALEITKSMDLVKARNEFSKSYGDVVIRLPSACGIENWRPSSRIGPSRDTTIWHYSLVIPSIVFEELLAEFVEGIQEAIDEAVNVLDKLGNIPALVGLCGGGSHMLYLQARLKARYEPSIPVACPQHLLFPPELATGHGLSLVYDKKELSEFVSGTIFGIETTQGRIQWMNPEESSVPHSDFKQNSWVCKFPCKSRHKTAKHRIVIVPAGSQPPRAFKDAYQTLQSRSWAVEVDLYHDERFLPRSLKYSIACNFSRPNEIEFEAQLSVDGRQLSCRSTIL</sequence>
<protein>
    <submittedName>
        <fullName evidence="1">Uncharacterized protein</fullName>
    </submittedName>
</protein>
<evidence type="ECO:0000313" key="2">
    <source>
        <dbReference type="Proteomes" id="UP000664132"/>
    </source>
</evidence>
<dbReference type="InterPro" id="IPR043129">
    <property type="entry name" value="ATPase_NBD"/>
</dbReference>
<dbReference type="PANTHER" id="PTHR42749">
    <property type="entry name" value="CELL SHAPE-DETERMINING PROTEIN MREB"/>
    <property type="match status" value="1"/>
</dbReference>
<comment type="caution">
    <text evidence="1">The sequence shown here is derived from an EMBL/GenBank/DDBJ whole genome shotgun (WGS) entry which is preliminary data.</text>
</comment>
<name>A0A8H7WF57_9HELO</name>
<evidence type="ECO:0000313" key="1">
    <source>
        <dbReference type="EMBL" id="KAG4423670.1"/>
    </source>
</evidence>
<proteinExistence type="predicted"/>
<organism evidence="1 2">
    <name type="scientific">Cadophora malorum</name>
    <dbReference type="NCBI Taxonomy" id="108018"/>
    <lineage>
        <taxon>Eukaryota</taxon>
        <taxon>Fungi</taxon>
        <taxon>Dikarya</taxon>
        <taxon>Ascomycota</taxon>
        <taxon>Pezizomycotina</taxon>
        <taxon>Leotiomycetes</taxon>
        <taxon>Helotiales</taxon>
        <taxon>Ploettnerulaceae</taxon>
        <taxon>Cadophora</taxon>
    </lineage>
</organism>
<accession>A0A8H7WF57</accession>
<dbReference type="AlphaFoldDB" id="A0A8H7WF57"/>
<dbReference type="PANTHER" id="PTHR42749:SF1">
    <property type="entry name" value="CELL SHAPE-DETERMINING PROTEIN MREB"/>
    <property type="match status" value="1"/>
</dbReference>
<dbReference type="Proteomes" id="UP000664132">
    <property type="component" value="Unassembled WGS sequence"/>
</dbReference>
<dbReference type="SUPFAM" id="SSF53067">
    <property type="entry name" value="Actin-like ATPase domain"/>
    <property type="match status" value="1"/>
</dbReference>
<gene>
    <name evidence="1" type="ORF">IFR04_003215</name>
</gene>
<reference evidence="1" key="1">
    <citation type="submission" date="2021-02" db="EMBL/GenBank/DDBJ databases">
        <title>Genome sequence Cadophora malorum strain M34.</title>
        <authorList>
            <person name="Stefanovic E."/>
            <person name="Vu D."/>
            <person name="Scully C."/>
            <person name="Dijksterhuis J."/>
            <person name="Roader J."/>
            <person name="Houbraken J."/>
        </authorList>
    </citation>
    <scope>NUCLEOTIDE SEQUENCE</scope>
    <source>
        <strain evidence="1">M34</strain>
    </source>
</reference>
<keyword evidence="2" id="KW-1185">Reference proteome</keyword>
<dbReference type="OrthoDB" id="2394218at2759"/>
<dbReference type="EMBL" id="JAFJYH010000031">
    <property type="protein sequence ID" value="KAG4423670.1"/>
    <property type="molecule type" value="Genomic_DNA"/>
</dbReference>
<dbReference type="CDD" id="cd10170">
    <property type="entry name" value="ASKHA_NBD_HSP70"/>
    <property type="match status" value="1"/>
</dbReference>